<reference evidence="6" key="3">
    <citation type="submission" date="2025-04" db="UniProtKB">
        <authorList>
            <consortium name="RefSeq"/>
        </authorList>
    </citation>
    <scope>IDENTIFICATION</scope>
    <source>
        <strain evidence="6">CBS 781.70</strain>
    </source>
</reference>
<feature type="compositionally biased region" description="Basic and acidic residues" evidence="1">
    <location>
        <begin position="256"/>
        <end position="265"/>
    </location>
</feature>
<evidence type="ECO:0000313" key="6">
    <source>
        <dbReference type="RefSeq" id="XP_033536795.1"/>
    </source>
</evidence>
<keyword evidence="2" id="KW-1133">Transmembrane helix</keyword>
<evidence type="ECO:0000256" key="2">
    <source>
        <dbReference type="SAM" id="Phobius"/>
    </source>
</evidence>
<evidence type="ECO:0008006" key="7">
    <source>
        <dbReference type="Google" id="ProtNLM"/>
    </source>
</evidence>
<gene>
    <name evidence="4 6" type="ORF">P152DRAFT_447414</name>
</gene>
<feature type="signal peptide" evidence="3">
    <location>
        <begin position="1"/>
        <end position="24"/>
    </location>
</feature>
<evidence type="ECO:0000256" key="3">
    <source>
        <dbReference type="SAM" id="SignalP"/>
    </source>
</evidence>
<accession>A0A6G1GAW0</accession>
<dbReference type="RefSeq" id="XP_033536795.1">
    <property type="nucleotide sequence ID" value="XM_033677992.1"/>
</dbReference>
<evidence type="ECO:0000313" key="4">
    <source>
        <dbReference type="EMBL" id="KAF1815164.1"/>
    </source>
</evidence>
<keyword evidence="3" id="KW-0732">Signal</keyword>
<feature type="chain" id="PRO_5044631961" description="Mid2 domain-containing protein" evidence="3">
    <location>
        <begin position="25"/>
        <end position="453"/>
    </location>
</feature>
<feature type="region of interest" description="Disordered" evidence="1">
    <location>
        <begin position="151"/>
        <end position="173"/>
    </location>
</feature>
<proteinExistence type="predicted"/>
<protein>
    <recommendedName>
        <fullName evidence="7">Mid2 domain-containing protein</fullName>
    </recommendedName>
</protein>
<feature type="region of interest" description="Disordered" evidence="1">
    <location>
        <begin position="249"/>
        <end position="384"/>
    </location>
</feature>
<feature type="compositionally biased region" description="Basic and acidic residues" evidence="1">
    <location>
        <begin position="374"/>
        <end position="384"/>
    </location>
</feature>
<sequence length="453" mass="48608">MGAITLHKLSIVCLVSSAVPSAYALATALNAAKHVGLLAERAGDDCGGNATLYHCGNRLPTGFCCSENASCLILNNTITESVLCCPKGSSCEFVETITCDPTEQDATIFPESPLHMANLTNALPSCGNKCCPLGYECTLGACAMKEETKSAPSSSVTAPSPTSSSAVSESSSSTTTLVPVASSGSSFNPSSFAAGLIPGLVLGAALCFGIIWYIRRRKRRESVDSIFGPVRREISDPIHQPSMSTRTDFLQAQQRESNRSSETKSSDGAYSPNTRPGETTPTPRPRYQANTSDPFIQSRTSFPRVRALFAPKTPTVNRPVDPEVEKPSRPGLDRRKSSETIGILMTPPSILPSTRYDPAAQPGTSSEGSGGLRPDYKPRRNIEREIEDGQRMTTFTTIMHDAGCRTVPSDSDDMKRFWKVPTAQPLPSGLCVFDFKRETQPYIPLIPLGLPGC</sequence>
<dbReference type="OrthoDB" id="5338512at2759"/>
<organism evidence="4">
    <name type="scientific">Eremomyces bilateralis CBS 781.70</name>
    <dbReference type="NCBI Taxonomy" id="1392243"/>
    <lineage>
        <taxon>Eukaryota</taxon>
        <taxon>Fungi</taxon>
        <taxon>Dikarya</taxon>
        <taxon>Ascomycota</taxon>
        <taxon>Pezizomycotina</taxon>
        <taxon>Dothideomycetes</taxon>
        <taxon>Dothideomycetes incertae sedis</taxon>
        <taxon>Eremomycetales</taxon>
        <taxon>Eremomycetaceae</taxon>
        <taxon>Eremomyces</taxon>
    </lineage>
</organism>
<evidence type="ECO:0000256" key="1">
    <source>
        <dbReference type="SAM" id="MobiDB-lite"/>
    </source>
</evidence>
<feature type="transmembrane region" description="Helical" evidence="2">
    <location>
        <begin position="192"/>
        <end position="214"/>
    </location>
</feature>
<keyword evidence="2" id="KW-0472">Membrane</keyword>
<dbReference type="Proteomes" id="UP000504638">
    <property type="component" value="Unplaced"/>
</dbReference>
<evidence type="ECO:0000313" key="5">
    <source>
        <dbReference type="Proteomes" id="UP000504638"/>
    </source>
</evidence>
<reference evidence="6" key="2">
    <citation type="submission" date="2020-04" db="EMBL/GenBank/DDBJ databases">
        <authorList>
            <consortium name="NCBI Genome Project"/>
        </authorList>
    </citation>
    <scope>NUCLEOTIDE SEQUENCE</scope>
    <source>
        <strain evidence="6">CBS 781.70</strain>
    </source>
</reference>
<dbReference type="EMBL" id="ML975152">
    <property type="protein sequence ID" value="KAF1815164.1"/>
    <property type="molecule type" value="Genomic_DNA"/>
</dbReference>
<keyword evidence="5" id="KW-1185">Reference proteome</keyword>
<dbReference type="GeneID" id="54418562"/>
<keyword evidence="2" id="KW-0812">Transmembrane</keyword>
<feature type="compositionally biased region" description="Polar residues" evidence="1">
    <location>
        <begin position="288"/>
        <end position="301"/>
    </location>
</feature>
<name>A0A6G1GAW0_9PEZI</name>
<dbReference type="AlphaFoldDB" id="A0A6G1GAW0"/>
<feature type="compositionally biased region" description="Basic and acidic residues" evidence="1">
    <location>
        <begin position="320"/>
        <end position="338"/>
    </location>
</feature>
<reference evidence="4 6" key="1">
    <citation type="submission" date="2020-01" db="EMBL/GenBank/DDBJ databases">
        <authorList>
            <consortium name="DOE Joint Genome Institute"/>
            <person name="Haridas S."/>
            <person name="Albert R."/>
            <person name="Binder M."/>
            <person name="Bloem J."/>
            <person name="Labutti K."/>
            <person name="Salamov A."/>
            <person name="Andreopoulos B."/>
            <person name="Baker S.E."/>
            <person name="Barry K."/>
            <person name="Bills G."/>
            <person name="Bluhm B.H."/>
            <person name="Cannon C."/>
            <person name="Castanera R."/>
            <person name="Culley D.E."/>
            <person name="Daum C."/>
            <person name="Ezra D."/>
            <person name="Gonzalez J.B."/>
            <person name="Henrissat B."/>
            <person name="Kuo A."/>
            <person name="Liang C."/>
            <person name="Lipzen A."/>
            <person name="Lutzoni F."/>
            <person name="Magnuson J."/>
            <person name="Mondo S."/>
            <person name="Nolan M."/>
            <person name="Ohm R."/>
            <person name="Pangilinan J."/>
            <person name="Park H.-J."/>
            <person name="Ramirez L."/>
            <person name="Alfaro M."/>
            <person name="Sun H."/>
            <person name="Tritt A."/>
            <person name="Yoshinaga Y."/>
            <person name="Zwiers L.-H."/>
            <person name="Turgeon B.G."/>
            <person name="Goodwin S.B."/>
            <person name="Spatafora J.W."/>
            <person name="Crous P.W."/>
            <person name="Grigoriev I.V."/>
        </authorList>
    </citation>
    <scope>NUCLEOTIDE SEQUENCE</scope>
    <source>
        <strain evidence="4 6">CBS 781.70</strain>
    </source>
</reference>